<dbReference type="GO" id="GO:0046523">
    <property type="term" value="F:S-methyl-5-thioribose-1-phosphate isomerase activity"/>
    <property type="evidence" value="ECO:0007669"/>
    <property type="project" value="UniProtKB-UniRule"/>
</dbReference>
<dbReference type="EC" id="5.3.1.23" evidence="2"/>
<keyword evidence="1 2" id="KW-0413">Isomerase</keyword>
<dbReference type="InterPro" id="IPR027363">
    <property type="entry name" value="M1Pi_N"/>
</dbReference>
<evidence type="ECO:0000313" key="4">
    <source>
        <dbReference type="Proteomes" id="UP000823615"/>
    </source>
</evidence>
<dbReference type="PANTHER" id="PTHR43475:SF1">
    <property type="entry name" value="METHYLTHIORIBOSE-1-PHOSPHATE ISOMERASE"/>
    <property type="match status" value="1"/>
</dbReference>
<dbReference type="InterPro" id="IPR042529">
    <property type="entry name" value="IF_2B-like_C"/>
</dbReference>
<dbReference type="InterPro" id="IPR011559">
    <property type="entry name" value="Initiation_fac_2B_a/b/d"/>
</dbReference>
<dbReference type="Gene3D" id="3.40.50.10470">
    <property type="entry name" value="Translation initiation factor eif-2b, domain 2"/>
    <property type="match status" value="1"/>
</dbReference>
<comment type="function">
    <text evidence="2">Catalyzes the interconversion of methylthioribose-1-phosphate (MTR-1-P) into methylthioribulose-1-phosphate (MTRu-1-P).</text>
</comment>
<dbReference type="Pfam" id="PF01008">
    <property type="entry name" value="IF-2B"/>
    <property type="match status" value="1"/>
</dbReference>
<feature type="binding site" evidence="2">
    <location>
        <begin position="254"/>
        <end position="255"/>
    </location>
    <ligand>
        <name>substrate</name>
    </ligand>
</feature>
<comment type="caution">
    <text evidence="3">The sequence shown here is derived from an EMBL/GenBank/DDBJ whole genome shotgun (WGS) entry which is preliminary data.</text>
</comment>
<evidence type="ECO:0000313" key="3">
    <source>
        <dbReference type="EMBL" id="MBO8435757.1"/>
    </source>
</evidence>
<organism evidence="3 4">
    <name type="scientific">Candidatus Ornithospirochaeta stercoripullorum</name>
    <dbReference type="NCBI Taxonomy" id="2840899"/>
    <lineage>
        <taxon>Bacteria</taxon>
        <taxon>Pseudomonadati</taxon>
        <taxon>Spirochaetota</taxon>
        <taxon>Spirochaetia</taxon>
        <taxon>Spirochaetales</taxon>
        <taxon>Spirochaetaceae</taxon>
        <taxon>Spirochaetaceae incertae sedis</taxon>
        <taxon>Candidatus Ornithospirochaeta</taxon>
    </lineage>
</organism>
<accession>A0A9D9H5A9</accession>
<dbReference type="NCBIfam" id="NF004326">
    <property type="entry name" value="PRK05720.1"/>
    <property type="match status" value="1"/>
</dbReference>
<feature type="binding site" evidence="2">
    <location>
        <position position="94"/>
    </location>
    <ligand>
        <name>substrate</name>
    </ligand>
</feature>
<dbReference type="InterPro" id="IPR005251">
    <property type="entry name" value="IF-M1Pi"/>
</dbReference>
<dbReference type="Proteomes" id="UP000823615">
    <property type="component" value="Unassembled WGS sequence"/>
</dbReference>
<dbReference type="NCBIfam" id="TIGR00512">
    <property type="entry name" value="salvage_mtnA"/>
    <property type="match status" value="1"/>
</dbReference>
<dbReference type="InterPro" id="IPR037171">
    <property type="entry name" value="NagB/RpiA_transferase-like"/>
</dbReference>
<comment type="similarity">
    <text evidence="2">Belongs to the EIF-2B alpha/beta/delta subunits family. MtnA subfamily.</text>
</comment>
<gene>
    <name evidence="2 3" type="primary">mtnA</name>
    <name evidence="3" type="ORF">IAA97_02100</name>
</gene>
<dbReference type="AlphaFoldDB" id="A0A9D9H5A9"/>
<dbReference type="EMBL" id="JADIMT010000033">
    <property type="protein sequence ID" value="MBO8435757.1"/>
    <property type="molecule type" value="Genomic_DNA"/>
</dbReference>
<keyword evidence="2" id="KW-0486">Methionine biosynthesis</keyword>
<dbReference type="PANTHER" id="PTHR43475">
    <property type="entry name" value="METHYLTHIORIBOSE-1-PHOSPHATE ISOMERASE"/>
    <property type="match status" value="1"/>
</dbReference>
<name>A0A9D9H5A9_9SPIO</name>
<feature type="binding site" evidence="2">
    <location>
        <position position="203"/>
    </location>
    <ligand>
        <name>substrate</name>
    </ligand>
</feature>
<comment type="catalytic activity">
    <reaction evidence="2">
        <text>5-(methylsulfanyl)-alpha-D-ribose 1-phosphate = 5-(methylsulfanyl)-D-ribulose 1-phosphate</text>
        <dbReference type="Rhea" id="RHEA:19989"/>
        <dbReference type="ChEBI" id="CHEBI:58533"/>
        <dbReference type="ChEBI" id="CHEBI:58548"/>
        <dbReference type="EC" id="5.3.1.23"/>
    </reaction>
</comment>
<proteinExistence type="inferred from homology"/>
<dbReference type="Gene3D" id="1.20.120.420">
    <property type="entry name" value="translation initiation factor eif-2b, domain 1"/>
    <property type="match status" value="1"/>
</dbReference>
<reference evidence="3" key="1">
    <citation type="submission" date="2020-10" db="EMBL/GenBank/DDBJ databases">
        <authorList>
            <person name="Gilroy R."/>
        </authorList>
    </citation>
    <scope>NUCLEOTIDE SEQUENCE</scope>
    <source>
        <strain evidence="3">7293</strain>
    </source>
</reference>
<evidence type="ECO:0000256" key="2">
    <source>
        <dbReference type="HAMAP-Rule" id="MF_01678"/>
    </source>
</evidence>
<dbReference type="InterPro" id="IPR000649">
    <property type="entry name" value="IF-2B-related"/>
</dbReference>
<keyword evidence="2" id="KW-0028">Amino-acid biosynthesis</keyword>
<dbReference type="SUPFAM" id="SSF100950">
    <property type="entry name" value="NagB/RpiA/CoA transferase-like"/>
    <property type="match status" value="1"/>
</dbReference>
<dbReference type="FunFam" id="3.40.50.10470:FF:000006">
    <property type="entry name" value="Methylthioribose-1-phosphate isomerase"/>
    <property type="match status" value="1"/>
</dbReference>
<protein>
    <recommendedName>
        <fullName evidence="2">Methylthioribose-1-phosphate isomerase</fullName>
        <shortName evidence="2">M1Pi</shortName>
        <shortName evidence="2">MTR-1-P isomerase</shortName>
        <ecNumber evidence="2">5.3.1.23</ecNumber>
    </recommendedName>
    <alternativeName>
        <fullName evidence="2">S-methyl-5-thioribose-1-phosphate isomerase</fullName>
    </alternativeName>
</protein>
<evidence type="ECO:0000256" key="1">
    <source>
        <dbReference type="ARBA" id="ARBA00023235"/>
    </source>
</evidence>
<feature type="binding site" evidence="2">
    <location>
        <begin position="51"/>
        <end position="53"/>
    </location>
    <ligand>
        <name>substrate</name>
    </ligand>
</feature>
<comment type="pathway">
    <text evidence="2">Amino-acid biosynthesis; L-methionine biosynthesis via salvage pathway; L-methionine from S-methyl-5-thio-alpha-D-ribose 1-phosphate: step 1/6.</text>
</comment>
<reference evidence="3" key="2">
    <citation type="journal article" date="2021" name="PeerJ">
        <title>Extensive microbial diversity within the chicken gut microbiome revealed by metagenomics and culture.</title>
        <authorList>
            <person name="Gilroy R."/>
            <person name="Ravi A."/>
            <person name="Getino M."/>
            <person name="Pursley I."/>
            <person name="Horton D.L."/>
            <person name="Alikhan N.F."/>
            <person name="Baker D."/>
            <person name="Gharbi K."/>
            <person name="Hall N."/>
            <person name="Watson M."/>
            <person name="Adriaenssens E.M."/>
            <person name="Foster-Nyarko E."/>
            <person name="Jarju S."/>
            <person name="Secka A."/>
            <person name="Antonio M."/>
            <person name="Oren A."/>
            <person name="Chaudhuri R.R."/>
            <person name="La Ragione R."/>
            <person name="Hildebrand F."/>
            <person name="Pallen M.J."/>
        </authorList>
    </citation>
    <scope>NUCLEOTIDE SEQUENCE</scope>
    <source>
        <strain evidence="3">7293</strain>
    </source>
</reference>
<feature type="site" description="Transition state stabilizer" evidence="2">
    <location>
        <position position="163"/>
    </location>
</feature>
<feature type="active site" description="Proton donor" evidence="2">
    <location>
        <position position="244"/>
    </location>
</feature>
<dbReference type="FunFam" id="1.20.120.420:FF:000003">
    <property type="entry name" value="Methylthioribose-1-phosphate isomerase"/>
    <property type="match status" value="1"/>
</dbReference>
<sequence length="355" mass="39055">MNALSLETAILSNDRNKLIILDQTLLPNEVKYLELSTPESIWEAIYKLRVRGAPAIGVAAAYGIYVITKQLQTESMEEFAAYFRKEKEYLDSSRPTAVNLSWALNRMEKVLDENLSRLSVPQMKDRLGEEADAIREEDIAISRNIGKYGFGLLHHGDGILTHCNAGTLATAKYGTALAPIYVALENGWKDLRVYCDETRPLLQGARLSAFEMQTAGVDTTLICDNMASITMKRGLINIVFVGADRVAANGDFANKIGTSGVAILARYYGIPFYVAAPTSTIDMSLASGDLIPIEERKPEEVTEMWYAHRMAPEGVKVCNPAFDVTDHSLVTGIITDKGIAYPPFDKAFEAMGIGK</sequence>
<dbReference type="GO" id="GO:0019509">
    <property type="term" value="P:L-methionine salvage from methylthioadenosine"/>
    <property type="evidence" value="ECO:0007669"/>
    <property type="project" value="UniProtKB-UniRule"/>
</dbReference>
<dbReference type="NCBIfam" id="TIGR00524">
    <property type="entry name" value="eIF-2B_rel"/>
    <property type="match status" value="1"/>
</dbReference>
<dbReference type="HAMAP" id="MF_01678">
    <property type="entry name" value="Salvage_MtnA"/>
    <property type="match status" value="1"/>
</dbReference>